<keyword evidence="5" id="KW-1185">Reference proteome</keyword>
<comment type="caution">
    <text evidence="4">The sequence shown here is derived from an EMBL/GenBank/DDBJ whole genome shotgun (WGS) entry which is preliminary data.</text>
</comment>
<evidence type="ECO:0000259" key="3">
    <source>
        <dbReference type="PROSITE" id="PS51186"/>
    </source>
</evidence>
<feature type="domain" description="N-acetyltransferase" evidence="3">
    <location>
        <begin position="4"/>
        <end position="172"/>
    </location>
</feature>
<dbReference type="EMBL" id="PUEJ01000004">
    <property type="protein sequence ID" value="PRH87573.1"/>
    <property type="molecule type" value="Genomic_DNA"/>
</dbReference>
<evidence type="ECO:0000256" key="1">
    <source>
        <dbReference type="ARBA" id="ARBA00022679"/>
    </source>
</evidence>
<dbReference type="PANTHER" id="PTHR43877:SF1">
    <property type="entry name" value="ACETYLTRANSFERASE"/>
    <property type="match status" value="1"/>
</dbReference>
<dbReference type="Pfam" id="PF00583">
    <property type="entry name" value="Acetyltransf_1"/>
    <property type="match status" value="1"/>
</dbReference>
<organism evidence="4 5">
    <name type="scientific">Labrys okinawensis</name>
    <dbReference type="NCBI Taxonomy" id="346911"/>
    <lineage>
        <taxon>Bacteria</taxon>
        <taxon>Pseudomonadati</taxon>
        <taxon>Pseudomonadota</taxon>
        <taxon>Alphaproteobacteria</taxon>
        <taxon>Hyphomicrobiales</taxon>
        <taxon>Xanthobacteraceae</taxon>
        <taxon>Labrys</taxon>
    </lineage>
</organism>
<reference evidence="4 5" key="1">
    <citation type="submission" date="2018-02" db="EMBL/GenBank/DDBJ databases">
        <title>Whole genome sequencing of endophytic bacterium.</title>
        <authorList>
            <person name="Eedara R."/>
            <person name="Podile A.R."/>
        </authorList>
    </citation>
    <scope>NUCLEOTIDE SEQUENCE [LARGE SCALE GENOMIC DNA]</scope>
    <source>
        <strain evidence="4 5">RP1T</strain>
    </source>
</reference>
<dbReference type="CDD" id="cd04301">
    <property type="entry name" value="NAT_SF"/>
    <property type="match status" value="1"/>
</dbReference>
<dbReference type="OrthoDB" id="9799154at2"/>
<evidence type="ECO:0000313" key="5">
    <source>
        <dbReference type="Proteomes" id="UP000237682"/>
    </source>
</evidence>
<dbReference type="Proteomes" id="UP000237682">
    <property type="component" value="Unassembled WGS sequence"/>
</dbReference>
<dbReference type="AlphaFoldDB" id="A0A2S9QDZ2"/>
<keyword evidence="2" id="KW-0012">Acyltransferase</keyword>
<dbReference type="SUPFAM" id="SSF55729">
    <property type="entry name" value="Acyl-CoA N-acyltransferases (Nat)"/>
    <property type="match status" value="1"/>
</dbReference>
<sequence>MSAVNIRSARLDDAKAIADLHVAVWRHAYHALAPSKAFVVLDEEHRFASWHKRLSSPAADQIVLLAEAGAGLVGFAAAGAPTQAVFDGRSEIKHLYVDPLHKRRGVGRALLEAMATRLIEQGRRSAAIGVVAGNEPAIAFYEAQGGRQAGSYTDPGPLWRSHNLLYAWDDLEALVRRQPVSSAP</sequence>
<proteinExistence type="predicted"/>
<accession>A0A2S9QDZ2</accession>
<evidence type="ECO:0000313" key="4">
    <source>
        <dbReference type="EMBL" id="PRH87573.1"/>
    </source>
</evidence>
<dbReference type="RefSeq" id="WP_105862503.1">
    <property type="nucleotide sequence ID" value="NZ_PUEJ01000004.1"/>
</dbReference>
<name>A0A2S9QDZ2_9HYPH</name>
<dbReference type="InterPro" id="IPR050832">
    <property type="entry name" value="Bact_Acetyltransf"/>
</dbReference>
<dbReference type="PROSITE" id="PS51186">
    <property type="entry name" value="GNAT"/>
    <property type="match status" value="1"/>
</dbReference>
<evidence type="ECO:0000256" key="2">
    <source>
        <dbReference type="ARBA" id="ARBA00023315"/>
    </source>
</evidence>
<dbReference type="InterPro" id="IPR016181">
    <property type="entry name" value="Acyl_CoA_acyltransferase"/>
</dbReference>
<dbReference type="PANTHER" id="PTHR43877">
    <property type="entry name" value="AMINOALKYLPHOSPHONATE N-ACETYLTRANSFERASE-RELATED-RELATED"/>
    <property type="match status" value="1"/>
</dbReference>
<dbReference type="InterPro" id="IPR000182">
    <property type="entry name" value="GNAT_dom"/>
</dbReference>
<keyword evidence="1 4" id="KW-0808">Transferase</keyword>
<gene>
    <name evidence="4" type="ORF">C5L14_13315</name>
</gene>
<protein>
    <submittedName>
        <fullName evidence="4">GNAT family N-acetyltransferase</fullName>
    </submittedName>
</protein>
<dbReference type="Gene3D" id="3.40.630.30">
    <property type="match status" value="1"/>
</dbReference>
<dbReference type="GO" id="GO:0016747">
    <property type="term" value="F:acyltransferase activity, transferring groups other than amino-acyl groups"/>
    <property type="evidence" value="ECO:0007669"/>
    <property type="project" value="InterPro"/>
</dbReference>